<dbReference type="EMBL" id="LCWV01000002">
    <property type="protein sequence ID" value="PWI75765.1"/>
    <property type="molecule type" value="Genomic_DNA"/>
</dbReference>
<organism evidence="2 3">
    <name type="scientific">Purpureocillium lilacinum</name>
    <name type="common">Paecilomyces lilacinus</name>
    <dbReference type="NCBI Taxonomy" id="33203"/>
    <lineage>
        <taxon>Eukaryota</taxon>
        <taxon>Fungi</taxon>
        <taxon>Dikarya</taxon>
        <taxon>Ascomycota</taxon>
        <taxon>Pezizomycotina</taxon>
        <taxon>Sordariomycetes</taxon>
        <taxon>Hypocreomycetidae</taxon>
        <taxon>Hypocreales</taxon>
        <taxon>Ophiocordycipitaceae</taxon>
        <taxon>Purpureocillium</taxon>
    </lineage>
</organism>
<evidence type="ECO:0000256" key="1">
    <source>
        <dbReference type="SAM" id="MobiDB-lite"/>
    </source>
</evidence>
<dbReference type="AlphaFoldDB" id="A0A2U3EMN5"/>
<evidence type="ECO:0000313" key="2">
    <source>
        <dbReference type="EMBL" id="PWI75765.1"/>
    </source>
</evidence>
<accession>A0A2U3EMN5</accession>
<name>A0A2U3EMN5_PURLI</name>
<proteinExistence type="predicted"/>
<gene>
    <name evidence="2" type="ORF">PCL_06423</name>
</gene>
<feature type="region of interest" description="Disordered" evidence="1">
    <location>
        <begin position="57"/>
        <end position="115"/>
    </location>
</feature>
<dbReference type="Proteomes" id="UP000245956">
    <property type="component" value="Unassembled WGS sequence"/>
</dbReference>
<evidence type="ECO:0000313" key="3">
    <source>
        <dbReference type="Proteomes" id="UP000245956"/>
    </source>
</evidence>
<protein>
    <submittedName>
        <fullName evidence="2">Uncharacterized protein</fullName>
    </submittedName>
</protein>
<comment type="caution">
    <text evidence="2">The sequence shown here is derived from an EMBL/GenBank/DDBJ whole genome shotgun (WGS) entry which is preliminary data.</text>
</comment>
<sequence>MRCECQLVDSVRVAPVMGTRVPPTALTSPDEARARQFRSAPQNGAKLAKLELLTAGPTMPMTVDSPTLVRRPPSLLAPGTTQSHPPDSGQDGKPRSGLPTPVATSPSPPSQLDGQVARVKCRFSGRIRVVATLDSHVPFPSDALLMLYSFSFSTSPASNRPLVDAASVVHATAGPLDVLSVEPRTTGYLTMQLWLMKARA</sequence>
<reference evidence="2 3" key="1">
    <citation type="journal article" date="2016" name="Front. Microbiol.">
        <title>Genome and transcriptome sequences reveal the specific parasitism of the nematophagous Purpureocillium lilacinum 36-1.</title>
        <authorList>
            <person name="Xie J."/>
            <person name="Li S."/>
            <person name="Mo C."/>
            <person name="Xiao X."/>
            <person name="Peng D."/>
            <person name="Wang G."/>
            <person name="Xiao Y."/>
        </authorList>
    </citation>
    <scope>NUCLEOTIDE SEQUENCE [LARGE SCALE GENOMIC DNA]</scope>
    <source>
        <strain evidence="2 3">36-1</strain>
    </source>
</reference>